<dbReference type="PANTHER" id="PTHR34512:SF30">
    <property type="entry name" value="OUTER MEMBRANE PROTEIN ASSEMBLY FACTOR BAMB"/>
    <property type="match status" value="1"/>
</dbReference>
<dbReference type="InterPro" id="IPR015943">
    <property type="entry name" value="WD40/YVTN_repeat-like_dom_sf"/>
</dbReference>
<dbReference type="KEGG" id="ftj:FTUN_3148"/>
<evidence type="ECO:0000256" key="1">
    <source>
        <dbReference type="SAM" id="SignalP"/>
    </source>
</evidence>
<reference evidence="4" key="1">
    <citation type="submission" date="2020-05" db="EMBL/GenBank/DDBJ databases">
        <title>Frigoriglobus tundricola gen. nov., sp. nov., a psychrotolerant cellulolytic planctomycete of the family Gemmataceae with two divergent copies of 16S rRNA gene.</title>
        <authorList>
            <person name="Kulichevskaya I.S."/>
            <person name="Ivanova A.A."/>
            <person name="Naumoff D.G."/>
            <person name="Beletsky A.V."/>
            <person name="Rijpstra W.I.C."/>
            <person name="Sinninghe Damste J.S."/>
            <person name="Mardanov A.V."/>
            <person name="Ravin N.V."/>
            <person name="Dedysh S.N."/>
        </authorList>
    </citation>
    <scope>NUCLEOTIDE SEQUENCE [LARGE SCALE GENOMIC DNA]</scope>
    <source>
        <strain evidence="4">PL17</strain>
    </source>
</reference>
<keyword evidence="1" id="KW-0732">Signal</keyword>
<feature type="domain" description="Pyrrolo-quinoline quinone repeat" evidence="2">
    <location>
        <begin position="297"/>
        <end position="377"/>
    </location>
</feature>
<evidence type="ECO:0000259" key="2">
    <source>
        <dbReference type="Pfam" id="PF13360"/>
    </source>
</evidence>
<dbReference type="InterPro" id="IPR011047">
    <property type="entry name" value="Quinoprotein_ADH-like_sf"/>
</dbReference>
<dbReference type="Proteomes" id="UP000503447">
    <property type="component" value="Chromosome"/>
</dbReference>
<dbReference type="Pfam" id="PF13360">
    <property type="entry name" value="PQQ_2"/>
    <property type="match status" value="2"/>
</dbReference>
<keyword evidence="4" id="KW-1185">Reference proteome</keyword>
<sequence length="420" mass="44728">MTPHFGQHVRRFAPVVALAAGIALVACAAPRTRAGDWPQWRGANRDAKAADFKAPKTWPKELTQKWKVTVGDGVATPALVGDKLFVFTRDGDAKTGTEVLRCLDAGTGKEEWADKYDASFKASADAGFPGPRCSPAVAEGKVVTLGVNGTLSCLEADTGKKLWRVETKGMPRFHTSSSPIIVDKLVVAQFGGESKGGIAAYDLGTGDEKWKWADEGTAYASPVVMTVGDTKMLVAETSASVIGLDLKTGKLLWKTGFAVTGRGYNSSTPMVDGQTVIFSGTARGTRALKIEKNGDEFTPKEVWNNKDTSVIYNTPVLTDGHVFGLTSTDTLFCVSAETGKTDWTEPLAGGRGYGNIVAAGDVLLALPPTGQLTVFEPSAKEFKKLASYKVGEGATYAYPIATGNRIYVKDKTAVILWTVE</sequence>
<name>A0A6M5YNR5_9BACT</name>
<feature type="chain" id="PRO_5026877640" description="Pyrrolo-quinoline quinone repeat domain-containing protein" evidence="1">
    <location>
        <begin position="29"/>
        <end position="420"/>
    </location>
</feature>
<dbReference type="Gene3D" id="2.130.10.10">
    <property type="entry name" value="YVTN repeat-like/Quinoprotein amine dehydrogenase"/>
    <property type="match status" value="1"/>
</dbReference>
<gene>
    <name evidence="3" type="ORF">FTUN_3148</name>
</gene>
<protein>
    <recommendedName>
        <fullName evidence="2">Pyrrolo-quinoline quinone repeat domain-containing protein</fullName>
    </recommendedName>
</protein>
<dbReference type="SUPFAM" id="SSF50998">
    <property type="entry name" value="Quinoprotein alcohol dehydrogenase-like"/>
    <property type="match status" value="1"/>
</dbReference>
<feature type="signal peptide" evidence="1">
    <location>
        <begin position="1"/>
        <end position="28"/>
    </location>
</feature>
<accession>A0A6M5YNR5</accession>
<dbReference type="AlphaFoldDB" id="A0A6M5YNR5"/>
<evidence type="ECO:0000313" key="3">
    <source>
        <dbReference type="EMBL" id="QJW95598.1"/>
    </source>
</evidence>
<organism evidence="3 4">
    <name type="scientific">Frigoriglobus tundricola</name>
    <dbReference type="NCBI Taxonomy" id="2774151"/>
    <lineage>
        <taxon>Bacteria</taxon>
        <taxon>Pseudomonadati</taxon>
        <taxon>Planctomycetota</taxon>
        <taxon>Planctomycetia</taxon>
        <taxon>Gemmatales</taxon>
        <taxon>Gemmataceae</taxon>
        <taxon>Frigoriglobus</taxon>
    </lineage>
</organism>
<dbReference type="InterPro" id="IPR002372">
    <property type="entry name" value="PQQ_rpt_dom"/>
</dbReference>
<dbReference type="EMBL" id="CP053452">
    <property type="protein sequence ID" value="QJW95598.1"/>
    <property type="molecule type" value="Genomic_DNA"/>
</dbReference>
<proteinExistence type="predicted"/>
<dbReference type="InterPro" id="IPR018391">
    <property type="entry name" value="PQQ_b-propeller_rpt"/>
</dbReference>
<evidence type="ECO:0000313" key="4">
    <source>
        <dbReference type="Proteomes" id="UP000503447"/>
    </source>
</evidence>
<dbReference type="PANTHER" id="PTHR34512">
    <property type="entry name" value="CELL SURFACE PROTEIN"/>
    <property type="match status" value="1"/>
</dbReference>
<dbReference type="RefSeq" id="WP_171471353.1">
    <property type="nucleotide sequence ID" value="NZ_CP053452.2"/>
</dbReference>
<dbReference type="SMART" id="SM00564">
    <property type="entry name" value="PQQ"/>
    <property type="match status" value="5"/>
</dbReference>
<feature type="domain" description="Pyrrolo-quinoline quinone repeat" evidence="2">
    <location>
        <begin position="66"/>
        <end position="211"/>
    </location>
</feature>